<sequence>MEIDSPPFPKDSTSPEQLFWTLSALFDWTLNQEAWANMEASGLMGRKCIPRQWPIHRLPEAARGLLVAGPLCSVRLPAARSPA</sequence>
<evidence type="ECO:0000313" key="1">
    <source>
        <dbReference type="EMBL" id="TWU18564.1"/>
    </source>
</evidence>
<dbReference type="AlphaFoldDB" id="A0A5C6C5G5"/>
<keyword evidence="2" id="KW-1185">Reference proteome</keyword>
<dbReference type="EMBL" id="SJPU01000001">
    <property type="protein sequence ID" value="TWU18564.1"/>
    <property type="molecule type" value="Genomic_DNA"/>
</dbReference>
<protein>
    <submittedName>
        <fullName evidence="1">Uncharacterized protein</fullName>
    </submittedName>
</protein>
<proteinExistence type="predicted"/>
<organism evidence="1 2">
    <name type="scientific">Allorhodopirellula heiligendammensis</name>
    <dbReference type="NCBI Taxonomy" id="2714739"/>
    <lineage>
        <taxon>Bacteria</taxon>
        <taxon>Pseudomonadati</taxon>
        <taxon>Planctomycetota</taxon>
        <taxon>Planctomycetia</taxon>
        <taxon>Pirellulales</taxon>
        <taxon>Pirellulaceae</taxon>
        <taxon>Allorhodopirellula</taxon>
    </lineage>
</organism>
<dbReference type="Proteomes" id="UP000319908">
    <property type="component" value="Unassembled WGS sequence"/>
</dbReference>
<comment type="caution">
    <text evidence="1">The sequence shown here is derived from an EMBL/GenBank/DDBJ whole genome shotgun (WGS) entry which is preliminary data.</text>
</comment>
<accession>A0A5C6C5G5</accession>
<name>A0A5C6C5G5_9BACT</name>
<evidence type="ECO:0000313" key="2">
    <source>
        <dbReference type="Proteomes" id="UP000319908"/>
    </source>
</evidence>
<gene>
    <name evidence="1" type="ORF">Poly21_07280</name>
</gene>
<reference evidence="1 2" key="1">
    <citation type="journal article" date="2020" name="Antonie Van Leeuwenhoek">
        <title>Rhodopirellula heiligendammensis sp. nov., Rhodopirellula pilleata sp. nov., and Rhodopirellula solitaria sp. nov. isolated from natural or artificial marine surfaces in Northern Germany and California, USA, and emended description of the genus Rhodopirellula.</title>
        <authorList>
            <person name="Kallscheuer N."/>
            <person name="Wiegand S."/>
            <person name="Jogler M."/>
            <person name="Boedeker C."/>
            <person name="Peeters S.H."/>
            <person name="Rast P."/>
            <person name="Heuer A."/>
            <person name="Jetten M.S.M."/>
            <person name="Rohde M."/>
            <person name="Jogler C."/>
        </authorList>
    </citation>
    <scope>NUCLEOTIDE SEQUENCE [LARGE SCALE GENOMIC DNA]</scope>
    <source>
        <strain evidence="1 2">Poly21</strain>
    </source>
</reference>